<dbReference type="CDD" id="cd00320">
    <property type="entry name" value="cpn10"/>
    <property type="match status" value="1"/>
</dbReference>
<dbReference type="InterPro" id="IPR020818">
    <property type="entry name" value="Chaperonin_GroES"/>
</dbReference>
<dbReference type="InterPro" id="IPR037124">
    <property type="entry name" value="Chaperonin_GroES_sf"/>
</dbReference>
<dbReference type="EMBL" id="KU970749">
    <property type="protein sequence ID" value="ASN63343.1"/>
    <property type="molecule type" value="Genomic_DNA"/>
</dbReference>
<sequence length="129" mass="14258">MSIANIDTGKTLEKGEELASRLPKPVGYQLLVIKPKIEDKTEGGILKPQEFIRKEESGSVVGLVLEVGDMAYSDTARFPTGPWCKKGDFVLIGAYRGQRFTVDGEEFVIIHDDMVLATVDDPRGINRAY</sequence>
<keyword evidence="1" id="KW-0143">Chaperone</keyword>
<protein>
    <submittedName>
        <fullName evidence="2">Co-chaperonin GroES</fullName>
    </submittedName>
</protein>
<organism evidence="2">
    <name type="scientific">uncultured virus</name>
    <dbReference type="NCBI Taxonomy" id="340016"/>
    <lineage>
        <taxon>Viruses</taxon>
        <taxon>environmental samples</taxon>
    </lineage>
</organism>
<reference evidence="2" key="1">
    <citation type="submission" date="2016-03" db="EMBL/GenBank/DDBJ databases">
        <title>Novel chaperonins are prevalent in the virioplankton and link to viral biology and ecology.</title>
        <authorList>
            <person name="Marine R.L."/>
            <person name="Nasko D.J."/>
            <person name="Polson S.W."/>
            <person name="Wommack K.E."/>
        </authorList>
    </citation>
    <scope>NUCLEOTIDE SEQUENCE</scope>
</reference>
<evidence type="ECO:0000313" key="2">
    <source>
        <dbReference type="EMBL" id="ASN63343.1"/>
    </source>
</evidence>
<name>A0A221S3H8_9VIRU</name>
<gene>
    <name evidence="2" type="primary">groES</name>
</gene>
<dbReference type="GO" id="GO:0005524">
    <property type="term" value="F:ATP binding"/>
    <property type="evidence" value="ECO:0007669"/>
    <property type="project" value="InterPro"/>
</dbReference>
<dbReference type="InterPro" id="IPR011032">
    <property type="entry name" value="GroES-like_sf"/>
</dbReference>
<dbReference type="Gene3D" id="2.30.33.40">
    <property type="entry name" value="GroES chaperonin"/>
    <property type="match status" value="1"/>
</dbReference>
<accession>A0A221S3H8</accession>
<dbReference type="Pfam" id="PF00166">
    <property type="entry name" value="Cpn10"/>
    <property type="match status" value="1"/>
</dbReference>
<proteinExistence type="predicted"/>
<dbReference type="GO" id="GO:0044183">
    <property type="term" value="F:protein folding chaperone"/>
    <property type="evidence" value="ECO:0007669"/>
    <property type="project" value="InterPro"/>
</dbReference>
<dbReference type="SMART" id="SM00883">
    <property type="entry name" value="Cpn10"/>
    <property type="match status" value="1"/>
</dbReference>
<dbReference type="SUPFAM" id="SSF50129">
    <property type="entry name" value="GroES-like"/>
    <property type="match status" value="1"/>
</dbReference>
<evidence type="ECO:0000256" key="1">
    <source>
        <dbReference type="ARBA" id="ARBA00023186"/>
    </source>
</evidence>